<comment type="caution">
    <text evidence="4">The sequence shown here is derived from an EMBL/GenBank/DDBJ whole genome shotgun (WGS) entry which is preliminary data.</text>
</comment>
<accession>A0ABV7K7J5</accession>
<dbReference type="SUPFAM" id="SSF103378">
    <property type="entry name" value="2-methylcitrate dehydratase PrpD"/>
    <property type="match status" value="1"/>
</dbReference>
<organism evidence="4 5">
    <name type="scientific">Aquamicrobium soli</name>
    <dbReference type="NCBI Taxonomy" id="1811518"/>
    <lineage>
        <taxon>Bacteria</taxon>
        <taxon>Pseudomonadati</taxon>
        <taxon>Pseudomonadota</taxon>
        <taxon>Alphaproteobacteria</taxon>
        <taxon>Hyphomicrobiales</taxon>
        <taxon>Phyllobacteriaceae</taxon>
        <taxon>Aquamicrobium</taxon>
    </lineage>
</organism>
<dbReference type="PANTHER" id="PTHR16943:SF8">
    <property type="entry name" value="2-METHYLCITRATE DEHYDRATASE"/>
    <property type="match status" value="1"/>
</dbReference>
<dbReference type="PANTHER" id="PTHR16943">
    <property type="entry name" value="2-METHYLCITRATE DEHYDRATASE-RELATED"/>
    <property type="match status" value="1"/>
</dbReference>
<gene>
    <name evidence="4" type="ORF">ACFOHJ_04285</name>
</gene>
<reference evidence="5" key="1">
    <citation type="journal article" date="2019" name="Int. J. Syst. Evol. Microbiol.">
        <title>The Global Catalogue of Microorganisms (GCM) 10K type strain sequencing project: providing services to taxonomists for standard genome sequencing and annotation.</title>
        <authorList>
            <consortium name="The Broad Institute Genomics Platform"/>
            <consortium name="The Broad Institute Genome Sequencing Center for Infectious Disease"/>
            <person name="Wu L."/>
            <person name="Ma J."/>
        </authorList>
    </citation>
    <scope>NUCLEOTIDE SEQUENCE [LARGE SCALE GENOMIC DNA]</scope>
    <source>
        <strain evidence="5">KCTC 52165</strain>
    </source>
</reference>
<dbReference type="InterPro" id="IPR005656">
    <property type="entry name" value="MmgE_PrpD"/>
</dbReference>
<sequence>MGADSTATPRTAKHAPISAGSVTAQLARYMVDARLQDFPPEVIRKAALCLLDSIGCSMAGSHSRRGDILYSLLTPVPQGGVQVLGRQFRTTPYEAVFYNALTANFLELDDSYDRSGSIMFAHPGANVVPPVLALAQMRGASGQDVLEAIVVGYETCLRVGAAIQPSYRRATEEVWGCATFQTFGSVAAAAKLLKLDLEQTLNALGIAGATAPISSTLKVWRDDHPDMHNGYGWAAETGLRAALIAERGYTAPQDILDGNNGFWRMYGSDQCDFALFTEGLGKHYAILDVAFKPWPACRWAHPVMDAGKALAEKQGLRLRTLEDIERVRNITVRIFAQATRYPYANYKPRTLLEGQFSTPFCAAAALLQVWPEESLFRSGRMNDARLPALMEKVKLEVDPDAEAAFPGNGGDALSAGVTVETLDGTYDTFIPVPFGDRRNPMELSDLIAKFHSCNANRVAKAEVSSIADAVMALCDDAPAASLLAMLSHRSPFKAAS</sequence>
<keyword evidence="5" id="KW-1185">Reference proteome</keyword>
<name>A0ABV7K7J5_9HYPH</name>
<dbReference type="InterPro" id="IPR036148">
    <property type="entry name" value="MmgE/PrpD_sf"/>
</dbReference>
<feature type="domain" description="MmgE/PrpD N-terminal" evidence="2">
    <location>
        <begin position="25"/>
        <end position="269"/>
    </location>
</feature>
<dbReference type="InterPro" id="IPR045337">
    <property type="entry name" value="MmgE_PrpD_C"/>
</dbReference>
<evidence type="ECO:0000259" key="2">
    <source>
        <dbReference type="Pfam" id="PF03972"/>
    </source>
</evidence>
<evidence type="ECO:0000259" key="3">
    <source>
        <dbReference type="Pfam" id="PF19305"/>
    </source>
</evidence>
<dbReference type="Gene3D" id="3.30.1330.120">
    <property type="entry name" value="2-methylcitrate dehydratase PrpD"/>
    <property type="match status" value="1"/>
</dbReference>
<dbReference type="EMBL" id="JBHRTK010000004">
    <property type="protein sequence ID" value="MFC3205420.1"/>
    <property type="molecule type" value="Genomic_DNA"/>
</dbReference>
<protein>
    <submittedName>
        <fullName evidence="4">MmgE/PrpD family protein</fullName>
    </submittedName>
</protein>
<evidence type="ECO:0000256" key="1">
    <source>
        <dbReference type="ARBA" id="ARBA00006174"/>
    </source>
</evidence>
<dbReference type="Proteomes" id="UP001595583">
    <property type="component" value="Unassembled WGS sequence"/>
</dbReference>
<dbReference type="Gene3D" id="1.10.4100.10">
    <property type="entry name" value="2-methylcitrate dehydratase PrpD"/>
    <property type="match status" value="1"/>
</dbReference>
<dbReference type="InterPro" id="IPR042188">
    <property type="entry name" value="MmgE/PrpD_sf_2"/>
</dbReference>
<dbReference type="Pfam" id="PF03972">
    <property type="entry name" value="MmgE_PrpD_N"/>
    <property type="match status" value="1"/>
</dbReference>
<dbReference type="InterPro" id="IPR045336">
    <property type="entry name" value="MmgE_PrpD_N"/>
</dbReference>
<feature type="domain" description="MmgE/PrpD C-terminal" evidence="3">
    <location>
        <begin position="294"/>
        <end position="471"/>
    </location>
</feature>
<dbReference type="Pfam" id="PF19305">
    <property type="entry name" value="MmgE_PrpD_C"/>
    <property type="match status" value="1"/>
</dbReference>
<evidence type="ECO:0000313" key="4">
    <source>
        <dbReference type="EMBL" id="MFC3205420.1"/>
    </source>
</evidence>
<dbReference type="InterPro" id="IPR042183">
    <property type="entry name" value="MmgE/PrpD_sf_1"/>
</dbReference>
<evidence type="ECO:0000313" key="5">
    <source>
        <dbReference type="Proteomes" id="UP001595583"/>
    </source>
</evidence>
<dbReference type="RefSeq" id="WP_378218872.1">
    <property type="nucleotide sequence ID" value="NZ_JBHRTK010000004.1"/>
</dbReference>
<proteinExistence type="inferred from homology"/>
<comment type="similarity">
    <text evidence="1">Belongs to the PrpD family.</text>
</comment>